<reference evidence="2" key="1">
    <citation type="submission" date="2017-11" db="EMBL/GenBank/DDBJ databases">
        <authorList>
            <person name="Lima N.C."/>
            <person name="Parody-Merino A.M."/>
            <person name="Battley P.F."/>
            <person name="Fidler A.E."/>
            <person name="Prosdocimi F."/>
        </authorList>
    </citation>
    <scope>NUCLEOTIDE SEQUENCE [LARGE SCALE GENOMIC DNA]</scope>
</reference>
<evidence type="ECO:0000313" key="1">
    <source>
        <dbReference type="EMBL" id="PKU34960.1"/>
    </source>
</evidence>
<proteinExistence type="predicted"/>
<protein>
    <submittedName>
        <fullName evidence="1">Uncharacterized protein</fullName>
    </submittedName>
</protein>
<reference evidence="2" key="2">
    <citation type="submission" date="2017-12" db="EMBL/GenBank/DDBJ databases">
        <title>Genome sequence of the Bar-tailed Godwit (Limosa lapponica baueri).</title>
        <authorList>
            <person name="Lima N.C.B."/>
            <person name="Parody-Merino A.M."/>
            <person name="Battley P.F."/>
            <person name="Fidler A.E."/>
            <person name="Prosdocimi F."/>
        </authorList>
    </citation>
    <scope>NUCLEOTIDE SEQUENCE [LARGE SCALE GENOMIC DNA]</scope>
</reference>
<evidence type="ECO:0000313" key="2">
    <source>
        <dbReference type="Proteomes" id="UP000233556"/>
    </source>
</evidence>
<keyword evidence="2" id="KW-1185">Reference proteome</keyword>
<gene>
    <name evidence="1" type="ORF">llap_14736</name>
</gene>
<name>A0A2I0TMB6_LIMLA</name>
<dbReference type="AlphaFoldDB" id="A0A2I0TMB6"/>
<dbReference type="Proteomes" id="UP000233556">
    <property type="component" value="Unassembled WGS sequence"/>
</dbReference>
<dbReference type="EMBL" id="KZ508662">
    <property type="protein sequence ID" value="PKU34960.1"/>
    <property type="molecule type" value="Genomic_DNA"/>
</dbReference>
<accession>A0A2I0TMB6</accession>
<organism evidence="1 2">
    <name type="scientific">Limosa lapponica baueri</name>
    <dbReference type="NCBI Taxonomy" id="1758121"/>
    <lineage>
        <taxon>Eukaryota</taxon>
        <taxon>Metazoa</taxon>
        <taxon>Chordata</taxon>
        <taxon>Craniata</taxon>
        <taxon>Vertebrata</taxon>
        <taxon>Euteleostomi</taxon>
        <taxon>Archelosauria</taxon>
        <taxon>Archosauria</taxon>
        <taxon>Dinosauria</taxon>
        <taxon>Saurischia</taxon>
        <taxon>Theropoda</taxon>
        <taxon>Coelurosauria</taxon>
        <taxon>Aves</taxon>
        <taxon>Neognathae</taxon>
        <taxon>Neoaves</taxon>
        <taxon>Charadriiformes</taxon>
        <taxon>Scolopacidae</taxon>
        <taxon>Limosa</taxon>
    </lineage>
</organism>
<sequence>MGKIGRVVQPNHEHKRVFLYDSSILFAHPDRLAGHMAVFISKSQAVCINSSFRFNFRIGQAPCLTRNHFDLLDPDPVS</sequence>